<organism evidence="6 7">
    <name type="scientific">Streptomyces antimycoticus</name>
    <dbReference type="NCBI Taxonomy" id="68175"/>
    <lineage>
        <taxon>Bacteria</taxon>
        <taxon>Bacillati</taxon>
        <taxon>Actinomycetota</taxon>
        <taxon>Actinomycetes</taxon>
        <taxon>Kitasatosporales</taxon>
        <taxon>Streptomycetaceae</taxon>
        <taxon>Streptomyces</taxon>
        <taxon>Streptomyces violaceusniger group</taxon>
    </lineage>
</organism>
<evidence type="ECO:0000259" key="5">
    <source>
        <dbReference type="PROSITE" id="PS50921"/>
    </source>
</evidence>
<dbReference type="AlphaFoldDB" id="A0A499UV69"/>
<evidence type="ECO:0000256" key="1">
    <source>
        <dbReference type="ARBA" id="ARBA00023015"/>
    </source>
</evidence>
<dbReference type="InterPro" id="IPR036513">
    <property type="entry name" value="STAS_dom_sf"/>
</dbReference>
<evidence type="ECO:0008006" key="8">
    <source>
        <dbReference type="Google" id="ProtNLM"/>
    </source>
</evidence>
<proteinExistence type="predicted"/>
<dbReference type="Pfam" id="PF03861">
    <property type="entry name" value="ANTAR"/>
    <property type="match status" value="1"/>
</dbReference>
<dbReference type="Gene3D" id="3.30.450.40">
    <property type="match status" value="1"/>
</dbReference>
<dbReference type="SMART" id="SM01012">
    <property type="entry name" value="ANTAR"/>
    <property type="match status" value="1"/>
</dbReference>
<feature type="domain" description="STAS" evidence="4">
    <location>
        <begin position="68"/>
        <end position="135"/>
    </location>
</feature>
<dbReference type="InterPro" id="IPR005561">
    <property type="entry name" value="ANTAR"/>
</dbReference>
<feature type="domain" description="ANTAR" evidence="5">
    <location>
        <begin position="157"/>
        <end position="219"/>
    </location>
</feature>
<gene>
    <name evidence="6" type="ORF">SSPO_088030</name>
</gene>
<dbReference type="EMBL" id="AP019620">
    <property type="protein sequence ID" value="BBJ46085.1"/>
    <property type="molecule type" value="Genomic_DNA"/>
</dbReference>
<dbReference type="InterPro" id="IPR002645">
    <property type="entry name" value="STAS_dom"/>
</dbReference>
<sequence>MREIDATGGAEGQGVRRDAPGPRAHPAAGEGSAGAVWVLRPDGGLERPDHPLFTGAWQVGRDRPTAAVIVDLSRVREITADGVRGLLRCARGLAEAGAALLLAGADEPVARLLRVALVDGTIRIHDTVEAAVAACGAAASRADAAARDGGRTAEPEVIRLRRETVDLRARLRSHPLIAQAQGVLRERYRLPDPQAAFTLLQRSSQTHNVKLRTLVAALLRTDRPDPDSPLWFPERAPEEAPALPFLPGVRPGEVNRGTVVKRVLSQALEVLGSDMGDLQLADPVSGLRMEQHHGFGREFLDFFAHVGEGGTSCATAAARARPVMSDIATDRVFSDTAREVILATGSRTAHSIPMTGASRRVVGVFSVHVSQAGRSLTNAEAGILHQLATRAGLWLEWHERTIVLDALEDLHQRAQGWRGAGGRGPRSGSPAR</sequence>
<dbReference type="InterPro" id="IPR036388">
    <property type="entry name" value="WH-like_DNA-bd_sf"/>
</dbReference>
<evidence type="ECO:0000256" key="3">
    <source>
        <dbReference type="SAM" id="MobiDB-lite"/>
    </source>
</evidence>
<dbReference type="Proteomes" id="UP000463951">
    <property type="component" value="Chromosome"/>
</dbReference>
<reference evidence="6 7" key="1">
    <citation type="journal article" date="2020" name="Int. J. Syst. Evol. Microbiol.">
        <title>Reclassification of Streptomyces castelarensis and Streptomyces sporoclivatus as later heterotypic synonyms of Streptomyces antimycoticus.</title>
        <authorList>
            <person name="Komaki H."/>
            <person name="Tamura T."/>
        </authorList>
    </citation>
    <scope>NUCLEOTIDE SEQUENCE [LARGE SCALE GENOMIC DNA]</scope>
    <source>
        <strain evidence="6 7">NBRC 100767</strain>
    </source>
</reference>
<evidence type="ECO:0000256" key="2">
    <source>
        <dbReference type="ARBA" id="ARBA00023163"/>
    </source>
</evidence>
<dbReference type="GO" id="GO:0003723">
    <property type="term" value="F:RNA binding"/>
    <property type="evidence" value="ECO:0007669"/>
    <property type="project" value="InterPro"/>
</dbReference>
<keyword evidence="1" id="KW-0805">Transcription regulation</keyword>
<dbReference type="PROSITE" id="PS50801">
    <property type="entry name" value="STAS"/>
    <property type="match status" value="1"/>
</dbReference>
<dbReference type="Gene3D" id="1.10.10.10">
    <property type="entry name" value="Winged helix-like DNA-binding domain superfamily/Winged helix DNA-binding domain"/>
    <property type="match status" value="1"/>
</dbReference>
<dbReference type="SUPFAM" id="SSF55781">
    <property type="entry name" value="GAF domain-like"/>
    <property type="match status" value="1"/>
</dbReference>
<dbReference type="InterPro" id="IPR029016">
    <property type="entry name" value="GAF-like_dom_sf"/>
</dbReference>
<dbReference type="Pfam" id="PF01740">
    <property type="entry name" value="STAS"/>
    <property type="match status" value="1"/>
</dbReference>
<dbReference type="Gene3D" id="3.30.750.24">
    <property type="entry name" value="STAS domain"/>
    <property type="match status" value="1"/>
</dbReference>
<name>A0A499UV69_9ACTN</name>
<dbReference type="PROSITE" id="PS50921">
    <property type="entry name" value="ANTAR"/>
    <property type="match status" value="1"/>
</dbReference>
<evidence type="ECO:0000313" key="6">
    <source>
        <dbReference type="EMBL" id="BBJ46085.1"/>
    </source>
</evidence>
<dbReference type="SUPFAM" id="SSF52091">
    <property type="entry name" value="SpoIIaa-like"/>
    <property type="match status" value="1"/>
</dbReference>
<evidence type="ECO:0000259" key="4">
    <source>
        <dbReference type="PROSITE" id="PS50801"/>
    </source>
</evidence>
<protein>
    <recommendedName>
        <fullName evidence="8">ANTAR domain-containing protein</fullName>
    </recommendedName>
</protein>
<feature type="region of interest" description="Disordered" evidence="3">
    <location>
        <begin position="1"/>
        <end position="33"/>
    </location>
</feature>
<evidence type="ECO:0000313" key="7">
    <source>
        <dbReference type="Proteomes" id="UP000463951"/>
    </source>
</evidence>
<keyword evidence="2" id="KW-0804">Transcription</keyword>
<accession>A0A499UV69</accession>